<protein>
    <submittedName>
        <fullName evidence="1">Uncharacterized protein</fullName>
    </submittedName>
</protein>
<dbReference type="AlphaFoldDB" id="A0A0C3QS94"/>
<keyword evidence="2" id="KW-1185">Reference proteome</keyword>
<dbReference type="HOGENOM" id="CLU_2414911_0_0_1"/>
<evidence type="ECO:0000313" key="2">
    <source>
        <dbReference type="Proteomes" id="UP000054248"/>
    </source>
</evidence>
<gene>
    <name evidence="1" type="ORF">M407DRAFT_241686</name>
</gene>
<reference evidence="2" key="2">
    <citation type="submission" date="2015-01" db="EMBL/GenBank/DDBJ databases">
        <title>Evolutionary Origins and Diversification of the Mycorrhizal Mutualists.</title>
        <authorList>
            <consortium name="DOE Joint Genome Institute"/>
            <consortium name="Mycorrhizal Genomics Consortium"/>
            <person name="Kohler A."/>
            <person name="Kuo A."/>
            <person name="Nagy L.G."/>
            <person name="Floudas D."/>
            <person name="Copeland A."/>
            <person name="Barry K.W."/>
            <person name="Cichocki N."/>
            <person name="Veneault-Fourrey C."/>
            <person name="LaButti K."/>
            <person name="Lindquist E.A."/>
            <person name="Lipzen A."/>
            <person name="Lundell T."/>
            <person name="Morin E."/>
            <person name="Murat C."/>
            <person name="Riley R."/>
            <person name="Ohm R."/>
            <person name="Sun H."/>
            <person name="Tunlid A."/>
            <person name="Henrissat B."/>
            <person name="Grigoriev I.V."/>
            <person name="Hibbett D.S."/>
            <person name="Martin F."/>
        </authorList>
    </citation>
    <scope>NUCLEOTIDE SEQUENCE [LARGE SCALE GENOMIC DNA]</scope>
    <source>
        <strain evidence="2">MUT 4182</strain>
    </source>
</reference>
<sequence>MYDDPVDPALGMPLDSLVAFAEFFSPKLRKLGLYISTQDIPVPPGPPLSFPNLEVLHVGTSELDSEKTKVVKVFAFLSALLPKGVGITTSDR</sequence>
<dbReference type="OrthoDB" id="2447803at2759"/>
<accession>A0A0C3QS94</accession>
<proteinExistence type="predicted"/>
<evidence type="ECO:0000313" key="1">
    <source>
        <dbReference type="EMBL" id="KIO31776.1"/>
    </source>
</evidence>
<organism evidence="1 2">
    <name type="scientific">Tulasnella calospora MUT 4182</name>
    <dbReference type="NCBI Taxonomy" id="1051891"/>
    <lineage>
        <taxon>Eukaryota</taxon>
        <taxon>Fungi</taxon>
        <taxon>Dikarya</taxon>
        <taxon>Basidiomycota</taxon>
        <taxon>Agaricomycotina</taxon>
        <taxon>Agaricomycetes</taxon>
        <taxon>Cantharellales</taxon>
        <taxon>Tulasnellaceae</taxon>
        <taxon>Tulasnella</taxon>
    </lineage>
</organism>
<dbReference type="EMBL" id="KN822960">
    <property type="protein sequence ID" value="KIO31776.1"/>
    <property type="molecule type" value="Genomic_DNA"/>
</dbReference>
<dbReference type="Proteomes" id="UP000054248">
    <property type="component" value="Unassembled WGS sequence"/>
</dbReference>
<reference evidence="1 2" key="1">
    <citation type="submission" date="2014-04" db="EMBL/GenBank/DDBJ databases">
        <authorList>
            <consortium name="DOE Joint Genome Institute"/>
            <person name="Kuo A."/>
            <person name="Girlanda M."/>
            <person name="Perotto S."/>
            <person name="Kohler A."/>
            <person name="Nagy L.G."/>
            <person name="Floudas D."/>
            <person name="Copeland A."/>
            <person name="Barry K.W."/>
            <person name="Cichocki N."/>
            <person name="Veneault-Fourrey C."/>
            <person name="LaButti K."/>
            <person name="Lindquist E.A."/>
            <person name="Lipzen A."/>
            <person name="Lundell T."/>
            <person name="Morin E."/>
            <person name="Murat C."/>
            <person name="Sun H."/>
            <person name="Tunlid A."/>
            <person name="Henrissat B."/>
            <person name="Grigoriev I.V."/>
            <person name="Hibbett D.S."/>
            <person name="Martin F."/>
            <person name="Nordberg H.P."/>
            <person name="Cantor M.N."/>
            <person name="Hua S.X."/>
        </authorList>
    </citation>
    <scope>NUCLEOTIDE SEQUENCE [LARGE SCALE GENOMIC DNA]</scope>
    <source>
        <strain evidence="1 2">MUT 4182</strain>
    </source>
</reference>
<name>A0A0C3QS94_9AGAM</name>